<sequence>MPRLGLLLAALTPIRAWWERHAQDSSVLTLSVPAGDSFVRATQKLAEDCDLQENEAAIVDAFRGRYRFTLGDSDVAPYRMDLLVTSEHCHRQDISMSTASGWRHNFGALYFDGDDDVDSLAALECARISAPGAGVAPCEKALAARLREVLRVAGARPPCAGACPHAQERRRHDDSTKRVETAIAAALAIERGDVEGNGAGAARALAMAGAALKSARSPPRRNDWPATSLKQCASVDPSTNETTTCILENVYVLNGQFLILHDDGDHIAKITDEGQPGGYVEMNQTRWLPRLRLAPSADSPVFEPKRLARQAFDDMRSSLGVPARDASVELLFALERVGDDQLHPGHVLTSYALAAYWAMSLLNLVSEPWRLHLTDKRPAFATDGWLASVVNEKPLYRRHLETTLCPRGSICRIPRFVVGCGSLDWNQYRDKPHVFAPVHRAFAKRGRQLLGLPADDGARPRKALLIQRLHSRVIPDAKALATSVGADLVILDHMPLKEQLDLFDSTRVIIAVDGGALDLSLLARPATGFVTIKRPHDSESPDGCLNCPTGGPDGPCCDWHLALFGAANGTWLGAESLNPGAGLSVDPIALKGAISRVNARLKELSEFKGQGDR</sequence>
<feature type="chain" id="PRO_5035311716" evidence="1">
    <location>
        <begin position="17"/>
        <end position="613"/>
    </location>
</feature>
<dbReference type="Proteomes" id="UP000789595">
    <property type="component" value="Unassembled WGS sequence"/>
</dbReference>
<gene>
    <name evidence="2" type="ORF">PECAL_3P10810</name>
</gene>
<dbReference type="EMBL" id="CAKKNE010000003">
    <property type="protein sequence ID" value="CAH0371153.1"/>
    <property type="molecule type" value="Genomic_DNA"/>
</dbReference>
<keyword evidence="3" id="KW-1185">Reference proteome</keyword>
<accession>A0A8J2SE76</accession>
<proteinExistence type="predicted"/>
<reference evidence="2" key="1">
    <citation type="submission" date="2021-11" db="EMBL/GenBank/DDBJ databases">
        <authorList>
            <consortium name="Genoscope - CEA"/>
            <person name="William W."/>
        </authorList>
    </citation>
    <scope>NUCLEOTIDE SEQUENCE</scope>
</reference>
<name>A0A8J2SE76_9STRA</name>
<protein>
    <submittedName>
        <fullName evidence="2">Uncharacterized protein</fullName>
    </submittedName>
</protein>
<organism evidence="2 3">
    <name type="scientific">Pelagomonas calceolata</name>
    <dbReference type="NCBI Taxonomy" id="35677"/>
    <lineage>
        <taxon>Eukaryota</taxon>
        <taxon>Sar</taxon>
        <taxon>Stramenopiles</taxon>
        <taxon>Ochrophyta</taxon>
        <taxon>Pelagophyceae</taxon>
        <taxon>Pelagomonadales</taxon>
        <taxon>Pelagomonadaceae</taxon>
        <taxon>Pelagomonas</taxon>
    </lineage>
</organism>
<feature type="signal peptide" evidence="1">
    <location>
        <begin position="1"/>
        <end position="16"/>
    </location>
</feature>
<evidence type="ECO:0000313" key="3">
    <source>
        <dbReference type="Proteomes" id="UP000789595"/>
    </source>
</evidence>
<keyword evidence="1" id="KW-0732">Signal</keyword>
<dbReference type="AlphaFoldDB" id="A0A8J2SE76"/>
<comment type="caution">
    <text evidence="2">The sequence shown here is derived from an EMBL/GenBank/DDBJ whole genome shotgun (WGS) entry which is preliminary data.</text>
</comment>
<evidence type="ECO:0000313" key="2">
    <source>
        <dbReference type="EMBL" id="CAH0371153.1"/>
    </source>
</evidence>
<dbReference type="OrthoDB" id="10632780at2759"/>
<evidence type="ECO:0000256" key="1">
    <source>
        <dbReference type="SAM" id="SignalP"/>
    </source>
</evidence>